<dbReference type="PANTHER" id="PTHR33116:SF87">
    <property type="entry name" value="OS01G0158850 PROTEIN"/>
    <property type="match status" value="1"/>
</dbReference>
<dbReference type="Proteomes" id="UP000280104">
    <property type="component" value="Chromosome II"/>
</dbReference>
<proteinExistence type="predicted"/>
<organism evidence="3 4">
    <name type="scientific">Triticum aestivum</name>
    <name type="common">Wheat</name>
    <dbReference type="NCBI Taxonomy" id="4565"/>
    <lineage>
        <taxon>Eukaryota</taxon>
        <taxon>Viridiplantae</taxon>
        <taxon>Streptophyta</taxon>
        <taxon>Embryophyta</taxon>
        <taxon>Tracheophyta</taxon>
        <taxon>Spermatophyta</taxon>
        <taxon>Magnoliopsida</taxon>
        <taxon>Liliopsida</taxon>
        <taxon>Poales</taxon>
        <taxon>Poaceae</taxon>
        <taxon>BOP clade</taxon>
        <taxon>Pooideae</taxon>
        <taxon>Triticodae</taxon>
        <taxon>Triticeae</taxon>
        <taxon>Triticinae</taxon>
        <taxon>Triticum</taxon>
    </lineage>
</organism>
<dbReference type="Gene3D" id="3.60.10.10">
    <property type="entry name" value="Endonuclease/exonuclease/phosphatase"/>
    <property type="match status" value="1"/>
</dbReference>
<keyword evidence="1" id="KW-0472">Membrane</keyword>
<dbReference type="InterPro" id="IPR036691">
    <property type="entry name" value="Endo/exonu/phosph_ase_sf"/>
</dbReference>
<dbReference type="EMBL" id="LS480641">
    <property type="protein sequence ID" value="SPT19439.1"/>
    <property type="molecule type" value="Genomic_DNA"/>
</dbReference>
<feature type="transmembrane region" description="Helical" evidence="1">
    <location>
        <begin position="507"/>
        <end position="531"/>
    </location>
</feature>
<dbReference type="PANTHER" id="PTHR33116">
    <property type="entry name" value="REVERSE TRANSCRIPTASE ZINC-BINDING DOMAIN-CONTAINING PROTEIN-RELATED-RELATED"/>
    <property type="match status" value="1"/>
</dbReference>
<protein>
    <recommendedName>
        <fullName evidence="2">Reverse transcriptase domain-containing protein</fullName>
    </recommendedName>
</protein>
<dbReference type="InterPro" id="IPR043502">
    <property type="entry name" value="DNA/RNA_pol_sf"/>
</dbReference>
<reference evidence="3 4" key="1">
    <citation type="submission" date="2018-05" db="EMBL/GenBank/DDBJ databases">
        <authorList>
            <person name="Thind KAUR A."/>
        </authorList>
    </citation>
    <scope>NUCLEOTIDE SEQUENCE [LARGE SCALE GENOMIC DNA]</scope>
</reference>
<dbReference type="SUPFAM" id="SSF56672">
    <property type="entry name" value="DNA/RNA polymerases"/>
    <property type="match status" value="1"/>
</dbReference>
<accession>A0A7H4LLF1</accession>
<dbReference type="Pfam" id="PF00078">
    <property type="entry name" value="RVT_1"/>
    <property type="match status" value="1"/>
</dbReference>
<evidence type="ECO:0000313" key="4">
    <source>
        <dbReference type="Proteomes" id="UP000280104"/>
    </source>
</evidence>
<dbReference type="AlphaFoldDB" id="A0A7H4LLF1"/>
<name>A0A7H4LLF1_WHEAT</name>
<sequence>MGDFAIKFWVRSKVDDFNWALVAVYGAAQPELKPNFLADLVRICRSEQLPTLVGGGGDFNIIRRRDEKNNDNFDGRWSFMFNTIIESLDLREIELSGRKFTWANSLPTPTFEKLDRVLASVDWEQKFSLVTVQALSRGISDHTPLLVDSGEATHVGNKNTFSFELAWFEREGFFDLIAREWAKDSGGRTSIERWQNKIRHLRSFLRGWAKHLSGVYKVEKERLLSLIQALDVKAESTILDSTKLHVKLDAEMRLKELLREEELKWALRAKVRKVVQGDANTRFFNMITNGKHRKKRIFQLEQDEGTIVGQENLKLYITNYYKQLESFTQKGSVGIKVNDDIGRYFHTHKGLRQGDPMSPILFNIVVDMLTILIGRAKDAGQVGSLVPHLVDGGVFVLQYADDTIIFMEHDLEKARNMKLVLCLIEQLTGLKINFHKSDLFCFGRANEEQEAYKQLFGCELGALPFTYLGIPIHHRKLTNSEWKCIEDRFEKKLGCWKGKLMSYGGRLILINLVLTSMPMFLLSFFEVPVGVRKRLDFYRSRFFWQSDELKRKYRLAKWDIICRPKDQGGLGIKNLEVKNKCLLSKWLYKLSRETEATWAQILRNKYLQSKTLSQVTVRPMDSPF</sequence>
<evidence type="ECO:0000313" key="3">
    <source>
        <dbReference type="EMBL" id="SPT19439.1"/>
    </source>
</evidence>
<dbReference type="InterPro" id="IPR000477">
    <property type="entry name" value="RT_dom"/>
</dbReference>
<evidence type="ECO:0000259" key="2">
    <source>
        <dbReference type="PROSITE" id="PS50878"/>
    </source>
</evidence>
<feature type="domain" description="Reverse transcriptase" evidence="2">
    <location>
        <begin position="182"/>
        <end position="472"/>
    </location>
</feature>
<evidence type="ECO:0000256" key="1">
    <source>
        <dbReference type="SAM" id="Phobius"/>
    </source>
</evidence>
<keyword evidence="1" id="KW-0812">Transmembrane</keyword>
<keyword evidence="1" id="KW-1133">Transmembrane helix</keyword>
<dbReference type="SUPFAM" id="SSF56219">
    <property type="entry name" value="DNase I-like"/>
    <property type="match status" value="1"/>
</dbReference>
<dbReference type="PROSITE" id="PS50878">
    <property type="entry name" value="RT_POL"/>
    <property type="match status" value="1"/>
</dbReference>
<gene>
    <name evidence="3" type="ORF">CAMPLR22A2D_LOCUS4054</name>
</gene>